<dbReference type="InterPro" id="IPR011576">
    <property type="entry name" value="Pyridox_Oxase_N"/>
</dbReference>
<dbReference type="EMBL" id="JACEFG010000004">
    <property type="protein sequence ID" value="MBA2176766.1"/>
    <property type="molecule type" value="Genomic_DNA"/>
</dbReference>
<dbReference type="InterPro" id="IPR012349">
    <property type="entry name" value="Split_barrel_FMN-bd"/>
</dbReference>
<dbReference type="NCBIfam" id="TIGR04025">
    <property type="entry name" value="PPOX_FMN_DR2398"/>
    <property type="match status" value="1"/>
</dbReference>
<dbReference type="Gene3D" id="2.30.110.10">
    <property type="entry name" value="Electron Transport, Fmn-binding Protein, Chain A"/>
    <property type="match status" value="1"/>
</dbReference>
<dbReference type="InterPro" id="IPR024029">
    <property type="entry name" value="Pyridox_Oxase_FMN-dep"/>
</dbReference>
<evidence type="ECO:0000313" key="2">
    <source>
        <dbReference type="EMBL" id="MBA2176766.1"/>
    </source>
</evidence>
<protein>
    <submittedName>
        <fullName evidence="2">Pyridoxamine 5'-phosphate oxidase family protein</fullName>
    </submittedName>
</protein>
<accession>A0A838CZC1</accession>
<keyword evidence="3" id="KW-1185">Reference proteome</keyword>
<dbReference type="PANTHER" id="PTHR42815">
    <property type="entry name" value="FAD-BINDING, PUTATIVE (AFU_ORTHOLOGUE AFUA_6G07600)-RELATED"/>
    <property type="match status" value="1"/>
</dbReference>
<dbReference type="PANTHER" id="PTHR42815:SF2">
    <property type="entry name" value="FAD-BINDING, PUTATIVE (AFU_ORTHOLOGUE AFUA_6G07600)-RELATED"/>
    <property type="match status" value="1"/>
</dbReference>
<name>A0A838CZC1_9BACI</name>
<dbReference type="Proteomes" id="UP000571017">
    <property type="component" value="Unassembled WGS sequence"/>
</dbReference>
<comment type="caution">
    <text evidence="2">The sequence shown here is derived from an EMBL/GenBank/DDBJ whole genome shotgun (WGS) entry which is preliminary data.</text>
</comment>
<organism evidence="2 3">
    <name type="scientific">Halobacillus locisalis</name>
    <dbReference type="NCBI Taxonomy" id="220753"/>
    <lineage>
        <taxon>Bacteria</taxon>
        <taxon>Bacillati</taxon>
        <taxon>Bacillota</taxon>
        <taxon>Bacilli</taxon>
        <taxon>Bacillales</taxon>
        <taxon>Bacillaceae</taxon>
        <taxon>Halobacillus</taxon>
    </lineage>
</organism>
<dbReference type="RefSeq" id="WP_181473818.1">
    <property type="nucleotide sequence ID" value="NZ_JACEFG010000004.1"/>
</dbReference>
<evidence type="ECO:0000259" key="1">
    <source>
        <dbReference type="Pfam" id="PF01243"/>
    </source>
</evidence>
<dbReference type="Pfam" id="PF01243">
    <property type="entry name" value="PNPOx_N"/>
    <property type="match status" value="1"/>
</dbReference>
<evidence type="ECO:0000313" key="3">
    <source>
        <dbReference type="Proteomes" id="UP000571017"/>
    </source>
</evidence>
<feature type="domain" description="Pyridoxamine 5'-phosphate oxidase N-terminal" evidence="1">
    <location>
        <begin position="33"/>
        <end position="154"/>
    </location>
</feature>
<dbReference type="SUPFAM" id="SSF50475">
    <property type="entry name" value="FMN-binding split barrel"/>
    <property type="match status" value="1"/>
</dbReference>
<dbReference type="AlphaFoldDB" id="A0A838CZC1"/>
<gene>
    <name evidence="2" type="ORF">H0266_17895</name>
</gene>
<proteinExistence type="predicted"/>
<sequence length="209" mass="23348">MVRTYSTITTFEALEDIQGTPGRLASNKVIHHLDEHCRQFINHSPFATISTSNKYGHCDSSPRGDGPGFAMVLDSHTLVLPERIGNRRMDSMRNLLENPHIGLLFMIPGLNETLRINGTASISDDPGLLEPLEANGHIPNVAIVIKVEECFIHCAKALIRSKLWKPETWPHPDELTKPAKMLAAHVKLDDVSESDVESSLNESYSRRLY</sequence>
<reference evidence="2 3" key="1">
    <citation type="journal article" date="2004" name="Extremophiles">
        <title>Halobacillus locisalis sp. nov., a halophilic bacterium isolated from a marine solar saltern of the Yellow Sea in Korea.</title>
        <authorList>
            <person name="Yoon J.H."/>
            <person name="Kang K.H."/>
            <person name="Oh T.K."/>
            <person name="Park Y.H."/>
        </authorList>
    </citation>
    <scope>NUCLEOTIDE SEQUENCE [LARGE SCALE GENOMIC DNA]</scope>
    <source>
        <strain evidence="2 3">KCTC 3788</strain>
    </source>
</reference>